<organism evidence="1 2">
    <name type="scientific">Haematococcus lacustris</name>
    <name type="common">Green alga</name>
    <name type="synonym">Haematococcus pluvialis</name>
    <dbReference type="NCBI Taxonomy" id="44745"/>
    <lineage>
        <taxon>Eukaryota</taxon>
        <taxon>Viridiplantae</taxon>
        <taxon>Chlorophyta</taxon>
        <taxon>core chlorophytes</taxon>
        <taxon>Chlorophyceae</taxon>
        <taxon>CS clade</taxon>
        <taxon>Chlamydomonadales</taxon>
        <taxon>Haematococcaceae</taxon>
        <taxon>Haematococcus</taxon>
    </lineage>
</organism>
<dbReference type="PANTHER" id="PTHR34217:SF1">
    <property type="entry name" value="CARBOXYPEPTIDASE 1"/>
    <property type="match status" value="1"/>
</dbReference>
<dbReference type="SUPFAM" id="SSF55486">
    <property type="entry name" value="Metalloproteases ('zincins'), catalytic domain"/>
    <property type="match status" value="1"/>
</dbReference>
<dbReference type="EMBL" id="BLLF01002608">
    <property type="protein sequence ID" value="GFH24699.1"/>
    <property type="molecule type" value="Genomic_DNA"/>
</dbReference>
<name>A0A699ZYE4_HAELA</name>
<dbReference type="PROSITE" id="PS52034">
    <property type="entry name" value="PEPTIDASE_M32"/>
    <property type="match status" value="1"/>
</dbReference>
<dbReference type="Gene3D" id="1.10.1370.30">
    <property type="match status" value="1"/>
</dbReference>
<sequence length="242" mass="25686">MATAVAEAPASVDIKKSYEVVASKLKELSALQGIDGLLGWDQVQMTMMPAGAAASRGAQKAALAGVLYDKRTDAELGSLLKGLTAALGGGPSSQEELGPWARAVVRDAYKDYVKATAIPKDLAQRIARLETDAYEGWVEARKASDFSKFAPYLQEWVDVSKEKAAHINPAGAVYDVLLDDYEKGMTSARLDEVFTAVRDGLKPLIAAIKAKGAASVDDSCVNGSFDVDKQAALCNMDTITLP</sequence>
<dbReference type="GO" id="GO:0006508">
    <property type="term" value="P:proteolysis"/>
    <property type="evidence" value="ECO:0007669"/>
    <property type="project" value="InterPro"/>
</dbReference>
<evidence type="ECO:0000313" key="2">
    <source>
        <dbReference type="Proteomes" id="UP000485058"/>
    </source>
</evidence>
<protein>
    <submittedName>
        <fullName evidence="1">Uncharacterized protein</fullName>
    </submittedName>
</protein>
<gene>
    <name evidence="1" type="ORF">HaLaN_22543</name>
</gene>
<accession>A0A699ZYE4</accession>
<dbReference type="GO" id="GO:0004181">
    <property type="term" value="F:metallocarboxypeptidase activity"/>
    <property type="evidence" value="ECO:0007669"/>
    <property type="project" value="InterPro"/>
</dbReference>
<dbReference type="Proteomes" id="UP000485058">
    <property type="component" value="Unassembled WGS sequence"/>
</dbReference>
<comment type="caution">
    <text evidence="1">The sequence shown here is derived from an EMBL/GenBank/DDBJ whole genome shotgun (WGS) entry which is preliminary data.</text>
</comment>
<dbReference type="Pfam" id="PF02074">
    <property type="entry name" value="Peptidase_M32"/>
    <property type="match status" value="1"/>
</dbReference>
<proteinExistence type="predicted"/>
<dbReference type="AlphaFoldDB" id="A0A699ZYE4"/>
<dbReference type="InterPro" id="IPR001333">
    <property type="entry name" value="Peptidase_M32_Taq"/>
</dbReference>
<keyword evidence="2" id="KW-1185">Reference proteome</keyword>
<dbReference type="PANTHER" id="PTHR34217">
    <property type="entry name" value="METAL-DEPENDENT CARBOXYPEPTIDASE"/>
    <property type="match status" value="1"/>
</dbReference>
<reference evidence="1 2" key="1">
    <citation type="submission" date="2020-02" db="EMBL/GenBank/DDBJ databases">
        <title>Draft genome sequence of Haematococcus lacustris strain NIES-144.</title>
        <authorList>
            <person name="Morimoto D."/>
            <person name="Nakagawa S."/>
            <person name="Yoshida T."/>
            <person name="Sawayama S."/>
        </authorList>
    </citation>
    <scope>NUCLEOTIDE SEQUENCE [LARGE SCALE GENOMIC DNA]</scope>
    <source>
        <strain evidence="1 2">NIES-144</strain>
    </source>
</reference>
<evidence type="ECO:0000313" key="1">
    <source>
        <dbReference type="EMBL" id="GFH24699.1"/>
    </source>
</evidence>